<sequence>MISRNLLILSAAAILSLSACSSDDEAVDTSMTGTGATGMAGTGSDFGSAPVNGVVPGTQQDLVVNVGDRVFFGYDESELSSEARMTLDKQAAWLKQYPNVSITVEGHADERGTREYNLALGERRANSIKSYILSQGVDGSRVNTISYGKERPAVAEANPAGWAQNRRGVTVVN</sequence>
<evidence type="ECO:0000259" key="10">
    <source>
        <dbReference type="PROSITE" id="PS51123"/>
    </source>
</evidence>
<comment type="caution">
    <text evidence="11">The sequence shown here is derived from an EMBL/GenBank/DDBJ whole genome shotgun (WGS) entry which is preliminary data.</text>
</comment>
<feature type="signal peptide" evidence="9">
    <location>
        <begin position="1"/>
        <end position="21"/>
    </location>
</feature>
<keyword evidence="5 8" id="KW-0998">Cell outer membrane</keyword>
<accession>A0A2W5HNJ0</accession>
<dbReference type="NCBIfam" id="TIGR02802">
    <property type="entry name" value="Pal_lipo"/>
    <property type="match status" value="1"/>
</dbReference>
<dbReference type="InterPro" id="IPR050330">
    <property type="entry name" value="Bact_OuterMem_StrucFunc"/>
</dbReference>
<proteinExistence type="inferred from homology"/>
<dbReference type="InterPro" id="IPR006690">
    <property type="entry name" value="OMPA-like_CS"/>
</dbReference>
<dbReference type="HAMAP" id="MF_02204">
    <property type="entry name" value="Pal"/>
    <property type="match status" value="1"/>
</dbReference>
<protein>
    <recommendedName>
        <fullName evidence="8">Peptidoglycan-associated lipoprotein</fullName>
        <shortName evidence="8">PAL</shortName>
    </recommendedName>
</protein>
<dbReference type="InterPro" id="IPR039001">
    <property type="entry name" value="Pal"/>
</dbReference>
<dbReference type="Pfam" id="PF00691">
    <property type="entry name" value="OmpA"/>
    <property type="match status" value="1"/>
</dbReference>
<dbReference type="InterPro" id="IPR014169">
    <property type="entry name" value="Pal_lipo_C"/>
</dbReference>
<dbReference type="PROSITE" id="PS01068">
    <property type="entry name" value="OMPA_1"/>
    <property type="match status" value="1"/>
</dbReference>
<dbReference type="CDD" id="cd07185">
    <property type="entry name" value="OmpA_C-like"/>
    <property type="match status" value="1"/>
</dbReference>
<dbReference type="PANTHER" id="PTHR30329">
    <property type="entry name" value="STATOR ELEMENT OF FLAGELLAR MOTOR COMPLEX"/>
    <property type="match status" value="1"/>
</dbReference>
<evidence type="ECO:0000256" key="9">
    <source>
        <dbReference type="SAM" id="SignalP"/>
    </source>
</evidence>
<dbReference type="PROSITE" id="PS51123">
    <property type="entry name" value="OMPA_2"/>
    <property type="match status" value="1"/>
</dbReference>
<reference evidence="11 12" key="1">
    <citation type="submission" date="2017-08" db="EMBL/GenBank/DDBJ databases">
        <title>Infants hospitalized years apart are colonized by the same room-sourced microbial strains.</title>
        <authorList>
            <person name="Brooks B."/>
            <person name="Olm M.R."/>
            <person name="Firek B.A."/>
            <person name="Baker R."/>
            <person name="Thomas B.C."/>
            <person name="Morowitz M.J."/>
            <person name="Banfield J.F."/>
        </authorList>
    </citation>
    <scope>NUCLEOTIDE SEQUENCE [LARGE SCALE GENOMIC DNA]</scope>
    <source>
        <strain evidence="11">S2_006_000_R2_64</strain>
    </source>
</reference>
<keyword evidence="4 8" id="KW-0564">Palmitate</keyword>
<dbReference type="Proteomes" id="UP000249739">
    <property type="component" value="Unassembled WGS sequence"/>
</dbReference>
<evidence type="ECO:0000313" key="11">
    <source>
        <dbReference type="EMBL" id="PZP55349.1"/>
    </source>
</evidence>
<feature type="domain" description="OmpA-like" evidence="10">
    <location>
        <begin position="59"/>
        <end position="173"/>
    </location>
</feature>
<evidence type="ECO:0000256" key="3">
    <source>
        <dbReference type="ARBA" id="ARBA00023136"/>
    </source>
</evidence>
<dbReference type="GO" id="GO:0051301">
    <property type="term" value="P:cell division"/>
    <property type="evidence" value="ECO:0007669"/>
    <property type="project" value="UniProtKB-KW"/>
</dbReference>
<dbReference type="InterPro" id="IPR006665">
    <property type="entry name" value="OmpA-like"/>
</dbReference>
<evidence type="ECO:0000313" key="12">
    <source>
        <dbReference type="Proteomes" id="UP000249739"/>
    </source>
</evidence>
<dbReference type="SUPFAM" id="SSF103088">
    <property type="entry name" value="OmpA-like"/>
    <property type="match status" value="1"/>
</dbReference>
<organism evidence="11 12">
    <name type="scientific">Micavibrio aeruginosavorus</name>
    <dbReference type="NCBI Taxonomy" id="349221"/>
    <lineage>
        <taxon>Bacteria</taxon>
        <taxon>Pseudomonadati</taxon>
        <taxon>Bdellovibrionota</taxon>
        <taxon>Bdellovibrionia</taxon>
        <taxon>Bdellovibrionales</taxon>
        <taxon>Pseudobdellovibrionaceae</taxon>
        <taxon>Micavibrio</taxon>
    </lineage>
</organism>
<evidence type="ECO:0000256" key="6">
    <source>
        <dbReference type="ARBA" id="ARBA00023288"/>
    </source>
</evidence>
<evidence type="ECO:0000256" key="2">
    <source>
        <dbReference type="ARBA" id="ARBA00022729"/>
    </source>
</evidence>
<dbReference type="PANTHER" id="PTHR30329:SF21">
    <property type="entry name" value="LIPOPROTEIN YIAD-RELATED"/>
    <property type="match status" value="1"/>
</dbReference>
<dbReference type="InterPro" id="IPR036737">
    <property type="entry name" value="OmpA-like_sf"/>
</dbReference>
<keyword evidence="6 8" id="KW-0449">Lipoprotein</keyword>
<comment type="subcellular location">
    <subcellularLocation>
        <location evidence="8">Cell outer membrane</location>
        <topology evidence="8">Lipid-anchor</topology>
    </subcellularLocation>
</comment>
<dbReference type="EMBL" id="QFOT01000074">
    <property type="protein sequence ID" value="PZP55349.1"/>
    <property type="molecule type" value="Genomic_DNA"/>
</dbReference>
<keyword evidence="3 8" id="KW-0472">Membrane</keyword>
<comment type="similarity">
    <text evidence="8">Belongs to the Pal lipoprotein family.</text>
</comment>
<dbReference type="Gene3D" id="3.30.1330.60">
    <property type="entry name" value="OmpA-like domain"/>
    <property type="match status" value="1"/>
</dbReference>
<evidence type="ECO:0000256" key="1">
    <source>
        <dbReference type="ARBA" id="ARBA00022618"/>
    </source>
</evidence>
<name>A0A2W5HNJ0_9BACT</name>
<keyword evidence="2 8" id="KW-0732">Signal</keyword>
<keyword evidence="7" id="KW-0131">Cell cycle</keyword>
<dbReference type="PRINTS" id="PR01021">
    <property type="entry name" value="OMPADOMAIN"/>
</dbReference>
<evidence type="ECO:0000256" key="4">
    <source>
        <dbReference type="ARBA" id="ARBA00023139"/>
    </source>
</evidence>
<evidence type="ECO:0000256" key="7">
    <source>
        <dbReference type="ARBA" id="ARBA00023306"/>
    </source>
</evidence>
<evidence type="ECO:0000256" key="8">
    <source>
        <dbReference type="HAMAP-Rule" id="MF_02204"/>
    </source>
</evidence>
<keyword evidence="1" id="KW-0132">Cell division</keyword>
<dbReference type="AlphaFoldDB" id="A0A2W5HNJ0"/>
<dbReference type="InterPro" id="IPR006664">
    <property type="entry name" value="OMP_bac"/>
</dbReference>
<dbReference type="PRINTS" id="PR01023">
    <property type="entry name" value="NAFLGMOTY"/>
</dbReference>
<feature type="chain" id="PRO_5016168965" description="Peptidoglycan-associated lipoprotein" evidence="9">
    <location>
        <begin position="22"/>
        <end position="173"/>
    </location>
</feature>
<dbReference type="GO" id="GO:0009279">
    <property type="term" value="C:cell outer membrane"/>
    <property type="evidence" value="ECO:0007669"/>
    <property type="project" value="UniProtKB-SubCell"/>
</dbReference>
<gene>
    <name evidence="8 11" type="primary">pal</name>
    <name evidence="11" type="ORF">DI586_07195</name>
</gene>
<dbReference type="PROSITE" id="PS51257">
    <property type="entry name" value="PROKAR_LIPOPROTEIN"/>
    <property type="match status" value="1"/>
</dbReference>
<evidence type="ECO:0000256" key="5">
    <source>
        <dbReference type="ARBA" id="ARBA00023237"/>
    </source>
</evidence>